<dbReference type="KEGG" id="seri:SERIO_v1c12250"/>
<dbReference type="GO" id="GO:0006281">
    <property type="term" value="P:DNA repair"/>
    <property type="evidence" value="ECO:0007669"/>
    <property type="project" value="UniProtKB-KW"/>
</dbReference>
<dbReference type="NCBIfam" id="TIGR00589">
    <property type="entry name" value="ogt"/>
    <property type="match status" value="1"/>
</dbReference>
<comment type="catalytic activity">
    <reaction evidence="8">
        <text>a 6-O-methyl-2'-deoxyguanosine in DNA + L-cysteinyl-[protein] = S-methyl-L-cysteinyl-[protein] + a 2'-deoxyguanosine in DNA</text>
        <dbReference type="Rhea" id="RHEA:24000"/>
        <dbReference type="Rhea" id="RHEA-COMP:10131"/>
        <dbReference type="Rhea" id="RHEA-COMP:10132"/>
        <dbReference type="Rhea" id="RHEA-COMP:11367"/>
        <dbReference type="Rhea" id="RHEA-COMP:11368"/>
        <dbReference type="ChEBI" id="CHEBI:29950"/>
        <dbReference type="ChEBI" id="CHEBI:82612"/>
        <dbReference type="ChEBI" id="CHEBI:85445"/>
        <dbReference type="ChEBI" id="CHEBI:85448"/>
        <dbReference type="EC" id="2.1.1.63"/>
    </reaction>
</comment>
<dbReference type="CDD" id="cd06445">
    <property type="entry name" value="ATase"/>
    <property type="match status" value="1"/>
</dbReference>
<dbReference type="EMBL" id="CP011856">
    <property type="protein sequence ID" value="AKM54774.1"/>
    <property type="molecule type" value="Genomic_DNA"/>
</dbReference>
<dbReference type="PATRIC" id="fig|743698.3.peg.1237"/>
<evidence type="ECO:0000256" key="6">
    <source>
        <dbReference type="ARBA" id="ARBA00022763"/>
    </source>
</evidence>
<accession>A0A0H3XMD3</accession>
<sequence length="165" mass="18899">MKSIIKYWNTEKNGLTLTIGTFNDKICYLGLQNDEITTWFDNHKFILEHQPSLLPSEITQLLDDFFAKKPLQLTLDNFYLTGSEFQKKVWNELIKIKAGETITYSDLAQKINHPTAARAVASAVGKNPILLLIPCHRVIGKNNNLYKFRSGGEIKKQLLNFENNN</sequence>
<dbReference type="Gene3D" id="1.10.10.10">
    <property type="entry name" value="Winged helix-like DNA-binding domain superfamily/Winged helix DNA-binding domain"/>
    <property type="match status" value="1"/>
</dbReference>
<dbReference type="InterPro" id="IPR036217">
    <property type="entry name" value="MethylDNA_cys_MeTrfase_DNAb"/>
</dbReference>
<evidence type="ECO:0000256" key="8">
    <source>
        <dbReference type="ARBA" id="ARBA00049348"/>
    </source>
</evidence>
<reference evidence="11" key="2">
    <citation type="submission" date="2015-06" db="EMBL/GenBank/DDBJ databases">
        <title>Complete genome sequence of Spiroplasma eriocheiris TDA-040725-5 (DSM 21848).</title>
        <authorList>
            <person name="Lo W.-S."/>
            <person name="Kuo C.-H."/>
        </authorList>
    </citation>
    <scope>NUCLEOTIDE SEQUENCE [LARGE SCALE GENOMIC DNA]</scope>
    <source>
        <strain evidence="11">TDA-040725-5</strain>
    </source>
</reference>
<evidence type="ECO:0000256" key="3">
    <source>
        <dbReference type="ARBA" id="ARBA00011918"/>
    </source>
</evidence>
<evidence type="ECO:0000313" key="10">
    <source>
        <dbReference type="EMBL" id="AKM54774.1"/>
    </source>
</evidence>
<dbReference type="AlphaFoldDB" id="A0A0H3XMD3"/>
<dbReference type="RefSeq" id="WP_053040870.1">
    <property type="nucleotide sequence ID" value="NZ_CP011856.1"/>
</dbReference>
<dbReference type="InterPro" id="IPR001497">
    <property type="entry name" value="MethylDNA_cys_MeTrfase_AS"/>
</dbReference>
<comment type="similarity">
    <text evidence="2">Belongs to the MGMT family.</text>
</comment>
<keyword evidence="6" id="KW-0227">DNA damage</keyword>
<evidence type="ECO:0000256" key="2">
    <source>
        <dbReference type="ARBA" id="ARBA00008711"/>
    </source>
</evidence>
<comment type="catalytic activity">
    <reaction evidence="1">
        <text>a 4-O-methyl-thymidine in DNA + L-cysteinyl-[protein] = a thymidine in DNA + S-methyl-L-cysteinyl-[protein]</text>
        <dbReference type="Rhea" id="RHEA:53428"/>
        <dbReference type="Rhea" id="RHEA-COMP:10131"/>
        <dbReference type="Rhea" id="RHEA-COMP:10132"/>
        <dbReference type="Rhea" id="RHEA-COMP:13555"/>
        <dbReference type="Rhea" id="RHEA-COMP:13556"/>
        <dbReference type="ChEBI" id="CHEBI:29950"/>
        <dbReference type="ChEBI" id="CHEBI:82612"/>
        <dbReference type="ChEBI" id="CHEBI:137386"/>
        <dbReference type="ChEBI" id="CHEBI:137387"/>
        <dbReference type="EC" id="2.1.1.63"/>
    </reaction>
</comment>
<dbReference type="EC" id="2.1.1.63" evidence="3"/>
<keyword evidence="5 10" id="KW-0808">Transferase</keyword>
<evidence type="ECO:0000256" key="5">
    <source>
        <dbReference type="ARBA" id="ARBA00022679"/>
    </source>
</evidence>
<dbReference type="PANTHER" id="PTHR10815">
    <property type="entry name" value="METHYLATED-DNA--PROTEIN-CYSTEINE METHYLTRANSFERASE"/>
    <property type="match status" value="1"/>
</dbReference>
<protein>
    <recommendedName>
        <fullName evidence="3">methylated-DNA--[protein]-cysteine S-methyltransferase</fullName>
        <ecNumber evidence="3">2.1.1.63</ecNumber>
    </recommendedName>
</protein>
<dbReference type="InterPro" id="IPR036388">
    <property type="entry name" value="WH-like_DNA-bd_sf"/>
</dbReference>
<dbReference type="GO" id="GO:0003908">
    <property type="term" value="F:methylated-DNA-[protein]-cysteine S-methyltransferase activity"/>
    <property type="evidence" value="ECO:0007669"/>
    <property type="project" value="UniProtKB-EC"/>
</dbReference>
<evidence type="ECO:0000259" key="9">
    <source>
        <dbReference type="Pfam" id="PF01035"/>
    </source>
</evidence>
<dbReference type="FunFam" id="1.10.10.10:FF:000214">
    <property type="entry name" value="Methylated-DNA--protein-cysteine methyltransferase"/>
    <property type="match status" value="1"/>
</dbReference>
<keyword evidence="11" id="KW-1185">Reference proteome</keyword>
<evidence type="ECO:0000256" key="4">
    <source>
        <dbReference type="ARBA" id="ARBA00022603"/>
    </source>
</evidence>
<dbReference type="STRING" id="315358.SERIO_v1c12250"/>
<gene>
    <name evidence="10" type="primary">adaB</name>
    <name evidence="10" type="ORF">SERIO_v1c12250</name>
</gene>
<dbReference type="SUPFAM" id="SSF46767">
    <property type="entry name" value="Methylated DNA-protein cysteine methyltransferase, C-terminal domain"/>
    <property type="match status" value="1"/>
</dbReference>
<proteinExistence type="inferred from homology"/>
<evidence type="ECO:0000256" key="1">
    <source>
        <dbReference type="ARBA" id="ARBA00001286"/>
    </source>
</evidence>
<dbReference type="GO" id="GO:0032259">
    <property type="term" value="P:methylation"/>
    <property type="evidence" value="ECO:0007669"/>
    <property type="project" value="UniProtKB-KW"/>
</dbReference>
<name>A0A0H3XMD3_9MOLU</name>
<reference evidence="10 11" key="1">
    <citation type="journal article" date="2015" name="Genome Biol. Evol.">
        <title>Found and Lost: The Fates of Horizontally Acquired Genes in Arthropod-Symbiotic Spiroplasma.</title>
        <authorList>
            <person name="Lo W.S."/>
            <person name="Gasparich G.E."/>
            <person name="Kuo C.H."/>
        </authorList>
    </citation>
    <scope>NUCLEOTIDE SEQUENCE [LARGE SCALE GENOMIC DNA]</scope>
    <source>
        <strain evidence="11">TDA-040725-5</strain>
    </source>
</reference>
<organism evidence="10 11">
    <name type="scientific">Spiroplasma eriocheiris</name>
    <dbReference type="NCBI Taxonomy" id="315358"/>
    <lineage>
        <taxon>Bacteria</taxon>
        <taxon>Bacillati</taxon>
        <taxon>Mycoplasmatota</taxon>
        <taxon>Mollicutes</taxon>
        <taxon>Entomoplasmatales</taxon>
        <taxon>Spiroplasmataceae</taxon>
        <taxon>Spiroplasma</taxon>
    </lineage>
</organism>
<dbReference type="InterPro" id="IPR014048">
    <property type="entry name" value="MethylDNA_cys_MeTrfase_DNA-bd"/>
</dbReference>
<keyword evidence="7" id="KW-0234">DNA repair</keyword>
<keyword evidence="4 10" id="KW-0489">Methyltransferase</keyword>
<evidence type="ECO:0000256" key="7">
    <source>
        <dbReference type="ARBA" id="ARBA00023204"/>
    </source>
</evidence>
<dbReference type="PANTHER" id="PTHR10815:SF13">
    <property type="entry name" value="METHYLATED-DNA--PROTEIN-CYSTEINE METHYLTRANSFERASE"/>
    <property type="match status" value="1"/>
</dbReference>
<dbReference type="Proteomes" id="UP000035661">
    <property type="component" value="Chromosome"/>
</dbReference>
<dbReference type="PROSITE" id="PS00374">
    <property type="entry name" value="MGMT"/>
    <property type="match status" value="1"/>
</dbReference>
<dbReference type="Pfam" id="PF01035">
    <property type="entry name" value="DNA_binding_1"/>
    <property type="match status" value="1"/>
</dbReference>
<evidence type="ECO:0000313" key="11">
    <source>
        <dbReference type="Proteomes" id="UP000035661"/>
    </source>
</evidence>
<feature type="domain" description="Methylated-DNA-[protein]-cysteine S-methyltransferase DNA binding" evidence="9">
    <location>
        <begin position="84"/>
        <end position="163"/>
    </location>
</feature>